<keyword evidence="2" id="KW-0472">Membrane</keyword>
<feature type="region of interest" description="Disordered" evidence="1">
    <location>
        <begin position="141"/>
        <end position="164"/>
    </location>
</feature>
<proteinExistence type="predicted"/>
<evidence type="ECO:0000256" key="2">
    <source>
        <dbReference type="SAM" id="Phobius"/>
    </source>
</evidence>
<evidence type="ECO:0000256" key="1">
    <source>
        <dbReference type="SAM" id="MobiDB-lite"/>
    </source>
</evidence>
<dbReference type="WBParaSite" id="nRc.2.0.1.t47920-RA">
    <property type="protein sequence ID" value="nRc.2.0.1.t47920-RA"/>
    <property type="gene ID" value="nRc.2.0.1.g47920"/>
</dbReference>
<reference evidence="5" key="1">
    <citation type="submission" date="2022-11" db="UniProtKB">
        <authorList>
            <consortium name="WormBaseParasite"/>
        </authorList>
    </citation>
    <scope>IDENTIFICATION</scope>
</reference>
<accession>A0A915L9W9</accession>
<evidence type="ECO:0000313" key="4">
    <source>
        <dbReference type="Proteomes" id="UP000887565"/>
    </source>
</evidence>
<dbReference type="Proteomes" id="UP000887565">
    <property type="component" value="Unplaced"/>
</dbReference>
<feature type="transmembrane region" description="Helical" evidence="2">
    <location>
        <begin position="171"/>
        <end position="197"/>
    </location>
</feature>
<evidence type="ECO:0000256" key="3">
    <source>
        <dbReference type="SAM" id="SignalP"/>
    </source>
</evidence>
<name>A0A915L9W9_ROMCU</name>
<feature type="chain" id="PRO_5037401485" evidence="3">
    <location>
        <begin position="21"/>
        <end position="237"/>
    </location>
</feature>
<keyword evidence="2" id="KW-1133">Transmembrane helix</keyword>
<dbReference type="AlphaFoldDB" id="A0A915L9W9"/>
<keyword evidence="4" id="KW-1185">Reference proteome</keyword>
<keyword evidence="2" id="KW-0812">Transmembrane</keyword>
<keyword evidence="3" id="KW-0732">Signal</keyword>
<sequence>MMNRLLFVVVTTFIAPSCTAVKSQSISSLPVENGGSPHFGHGSPLSDVSGTDFSEKEALFDGSKKMERMAIEKNVERFGDQRSKKNVKDGDGRMWDYDFRSHGERETFGDGRRRNDEKKLRKRHTFHRLARKIGYRNMDLGEQEGDYRPRQQQTQQPAAIRSQPKREKQGILIAALCVVVVVLIITVGVVLYVFFYYHPERDMEDLIAEYRTNEAPYNSLNAPTLQSIQATQGDEEE</sequence>
<evidence type="ECO:0000313" key="5">
    <source>
        <dbReference type="WBParaSite" id="nRc.2.0.1.t47920-RA"/>
    </source>
</evidence>
<organism evidence="4 5">
    <name type="scientific">Romanomermis culicivorax</name>
    <name type="common">Nematode worm</name>
    <dbReference type="NCBI Taxonomy" id="13658"/>
    <lineage>
        <taxon>Eukaryota</taxon>
        <taxon>Metazoa</taxon>
        <taxon>Ecdysozoa</taxon>
        <taxon>Nematoda</taxon>
        <taxon>Enoplea</taxon>
        <taxon>Dorylaimia</taxon>
        <taxon>Mermithida</taxon>
        <taxon>Mermithoidea</taxon>
        <taxon>Mermithidae</taxon>
        <taxon>Romanomermis</taxon>
    </lineage>
</organism>
<protein>
    <submittedName>
        <fullName evidence="5">Uncharacterized protein</fullName>
    </submittedName>
</protein>
<feature type="signal peptide" evidence="3">
    <location>
        <begin position="1"/>
        <end position="20"/>
    </location>
</feature>